<dbReference type="OrthoDB" id="6153340at2759"/>
<comment type="caution">
    <text evidence="8">The sequence shown here is derived from an EMBL/GenBank/DDBJ whole genome shotgun (WGS) entry which is preliminary data.</text>
</comment>
<dbReference type="InterPro" id="IPR020864">
    <property type="entry name" value="MACPF"/>
</dbReference>
<name>A0A8B6H646_MYTGA</name>
<dbReference type="Pfam" id="PF01823">
    <property type="entry name" value="MACPF"/>
    <property type="match status" value="1"/>
</dbReference>
<dbReference type="Proteomes" id="UP000596742">
    <property type="component" value="Unassembled WGS sequence"/>
</dbReference>
<evidence type="ECO:0000256" key="2">
    <source>
        <dbReference type="ARBA" id="ARBA00004613"/>
    </source>
</evidence>
<evidence type="ECO:0000313" key="9">
    <source>
        <dbReference type="Proteomes" id="UP000596742"/>
    </source>
</evidence>
<dbReference type="GO" id="GO:0016020">
    <property type="term" value="C:membrane"/>
    <property type="evidence" value="ECO:0007669"/>
    <property type="project" value="UniProtKB-SubCell"/>
</dbReference>
<evidence type="ECO:0000256" key="3">
    <source>
        <dbReference type="ARBA" id="ARBA00022525"/>
    </source>
</evidence>
<dbReference type="InterPro" id="IPR020863">
    <property type="entry name" value="MACPF_CS"/>
</dbReference>
<accession>A0A8B6H646</accession>
<dbReference type="AlphaFoldDB" id="A0A8B6H646"/>
<dbReference type="PROSITE" id="PS51412">
    <property type="entry name" value="MACPF_2"/>
    <property type="match status" value="1"/>
</dbReference>
<dbReference type="EMBL" id="UYJE01009531">
    <property type="protein sequence ID" value="VDI74230.1"/>
    <property type="molecule type" value="Genomic_DNA"/>
</dbReference>
<keyword evidence="4 6" id="KW-0472">Membrane</keyword>
<keyword evidence="6" id="KW-0812">Transmembrane</keyword>
<feature type="transmembrane region" description="Helical" evidence="6">
    <location>
        <begin position="50"/>
        <end position="71"/>
    </location>
</feature>
<reference evidence="8" key="1">
    <citation type="submission" date="2018-11" db="EMBL/GenBank/DDBJ databases">
        <authorList>
            <person name="Alioto T."/>
            <person name="Alioto T."/>
        </authorList>
    </citation>
    <scope>NUCLEOTIDE SEQUENCE</scope>
</reference>
<organism evidence="8 9">
    <name type="scientific">Mytilus galloprovincialis</name>
    <name type="common">Mediterranean mussel</name>
    <dbReference type="NCBI Taxonomy" id="29158"/>
    <lineage>
        <taxon>Eukaryota</taxon>
        <taxon>Metazoa</taxon>
        <taxon>Spiralia</taxon>
        <taxon>Lophotrochozoa</taxon>
        <taxon>Mollusca</taxon>
        <taxon>Bivalvia</taxon>
        <taxon>Autobranchia</taxon>
        <taxon>Pteriomorphia</taxon>
        <taxon>Mytilida</taxon>
        <taxon>Mytiloidea</taxon>
        <taxon>Mytilidae</taxon>
        <taxon>Mytilinae</taxon>
        <taxon>Mytilus</taxon>
    </lineage>
</organism>
<protein>
    <recommendedName>
        <fullName evidence="7">MACPF domain-containing protein</fullName>
    </recommendedName>
</protein>
<keyword evidence="6" id="KW-1133">Transmembrane helix</keyword>
<comment type="subcellular location">
    <subcellularLocation>
        <location evidence="1">Membrane</location>
    </subcellularLocation>
    <subcellularLocation>
        <location evidence="2">Secreted</location>
    </subcellularLocation>
</comment>
<proteinExistence type="predicted"/>
<keyword evidence="5" id="KW-1015">Disulfide bond</keyword>
<evidence type="ECO:0000256" key="1">
    <source>
        <dbReference type="ARBA" id="ARBA00004370"/>
    </source>
</evidence>
<evidence type="ECO:0000256" key="6">
    <source>
        <dbReference type="SAM" id="Phobius"/>
    </source>
</evidence>
<keyword evidence="9" id="KW-1185">Reference proteome</keyword>
<sequence>MSRYRDCEEMEAISLNSIYHREPQHGGTSSNLLSHREPHHGGNKKKLCKWIQIILGCLLLVASVMQVIPFIKRSENSKKTMENKQTVIGGQAKKLQSSPVENMDFNVGMRNEDHLQKCQGTQFKRTFPDVDYAFFGYNILKGYPLAVGHDPGFTLPIFKADYREGLQTSDCRYAIPRGLVIVPDVSCITDFTSKTIQTRYELIESLSISANVKASPPTGGKQTKFSGEFKASSGYQESSNELSTSKSVYLLSTAECNYYFSKLITHMAPPFYDYFIKWIIRLAETDDQQIYFDFFETYGTHFQIYTTFGARFTFEHKIKTKTFNTEKNNGYNFDMFGAPPPSNGDATTWASNVKESPVPMKYELESIDNLFTETYMSRLNVNVNYQRISLNIKKNKAEYCKYLKKLGQLDSCDTPPPGLVLKKTRLYAHFKVTTVSTNRQCNDKCLELSDCEAITICQLCKTDEKVCYMFSNFFNTSRQVPSYRIRAETDKTDEEWKTIVFISKISIKMKMFDTTVVGAQRSSDTDTKYIHTEHGCYGLCFNDEHCVAYTFHHGQEKKCRFFSENGITGLIKEIGTVTQFIPYGHP</sequence>
<dbReference type="InterPro" id="IPR003609">
    <property type="entry name" value="Pan_app"/>
</dbReference>
<dbReference type="PROSITE" id="PS00279">
    <property type="entry name" value="MACPF_1"/>
    <property type="match status" value="1"/>
</dbReference>
<keyword evidence="3" id="KW-0964">Secreted</keyword>
<gene>
    <name evidence="8" type="ORF">MGAL_10B044292</name>
</gene>
<evidence type="ECO:0000259" key="7">
    <source>
        <dbReference type="PROSITE" id="PS51412"/>
    </source>
</evidence>
<feature type="domain" description="MACPF" evidence="7">
    <location>
        <begin position="114"/>
        <end position="452"/>
    </location>
</feature>
<evidence type="ECO:0000313" key="8">
    <source>
        <dbReference type="EMBL" id="VDI74230.1"/>
    </source>
</evidence>
<evidence type="ECO:0000256" key="5">
    <source>
        <dbReference type="ARBA" id="ARBA00023157"/>
    </source>
</evidence>
<evidence type="ECO:0000256" key="4">
    <source>
        <dbReference type="ARBA" id="ARBA00023136"/>
    </source>
</evidence>
<dbReference type="GO" id="GO:0005576">
    <property type="term" value="C:extracellular region"/>
    <property type="evidence" value="ECO:0007669"/>
    <property type="project" value="UniProtKB-SubCell"/>
</dbReference>
<dbReference type="Pfam" id="PF14295">
    <property type="entry name" value="PAN_4"/>
    <property type="match status" value="2"/>
</dbReference>